<accession>I0HSS4</accession>
<evidence type="ECO:0000313" key="19">
    <source>
        <dbReference type="EMBL" id="BAL96061.1"/>
    </source>
</evidence>
<evidence type="ECO:0000256" key="15">
    <source>
        <dbReference type="PIRNR" id="PIRNR000854"/>
    </source>
</evidence>
<dbReference type="InterPro" id="IPR036637">
    <property type="entry name" value="Phosphohistidine_dom_sf"/>
</dbReference>
<dbReference type="PROSITE" id="PS00370">
    <property type="entry name" value="PEP_ENZYMES_PHOS_SITE"/>
    <property type="match status" value="1"/>
</dbReference>
<dbReference type="eggNOG" id="COG1080">
    <property type="taxonomic scope" value="Bacteria"/>
</dbReference>
<dbReference type="EC" id="2.7.9.2" evidence="5 15"/>
<dbReference type="RefSeq" id="WP_014428923.1">
    <property type="nucleotide sequence ID" value="NC_017075.1"/>
</dbReference>
<comment type="pathway">
    <text evidence="3 15">Carbohydrate biosynthesis; gluconeogenesis.</text>
</comment>
<gene>
    <name evidence="19" type="primary">ppsA</name>
    <name evidence="19" type="ordered locus">RGE_27220</name>
</gene>
<evidence type="ECO:0000256" key="4">
    <source>
        <dbReference type="ARBA" id="ARBA00007837"/>
    </source>
</evidence>
<evidence type="ECO:0000256" key="12">
    <source>
        <dbReference type="ARBA" id="ARBA00022842"/>
    </source>
</evidence>
<dbReference type="SUPFAM" id="SSF52009">
    <property type="entry name" value="Phosphohistidine domain"/>
    <property type="match status" value="1"/>
</dbReference>
<dbReference type="STRING" id="983917.RGE_27220"/>
<reference evidence="19 20" key="1">
    <citation type="journal article" date="2012" name="J. Bacteriol.">
        <title>Complete genome sequence of phototrophic betaproteobacterium Rubrivivax gelatinosus IL144.</title>
        <authorList>
            <person name="Nagashima S."/>
            <person name="Kamimura A."/>
            <person name="Shimizu T."/>
            <person name="Nakamura-isaki S."/>
            <person name="Aono E."/>
            <person name="Sakamoto K."/>
            <person name="Ichikawa N."/>
            <person name="Nakazawa H."/>
            <person name="Sekine M."/>
            <person name="Yamazaki S."/>
            <person name="Fujita N."/>
            <person name="Shimada K."/>
            <person name="Hanada S."/>
            <person name="Nagashima K.V.P."/>
        </authorList>
    </citation>
    <scope>NUCLEOTIDE SEQUENCE [LARGE SCALE GENOMIC DNA]</scope>
    <source>
        <strain evidence="20">NBRC 100245 / IL144</strain>
    </source>
</reference>
<dbReference type="eggNOG" id="COG0574">
    <property type="taxonomic scope" value="Bacteria"/>
</dbReference>
<dbReference type="InterPro" id="IPR018274">
    <property type="entry name" value="PEP_util_AS"/>
</dbReference>
<dbReference type="FunFam" id="3.20.20.60:FF:000010">
    <property type="entry name" value="Phosphoenolpyruvate synthase"/>
    <property type="match status" value="1"/>
</dbReference>
<comment type="catalytic activity">
    <reaction evidence="14 15">
        <text>pyruvate + ATP + H2O = phosphoenolpyruvate + AMP + phosphate + 2 H(+)</text>
        <dbReference type="Rhea" id="RHEA:11364"/>
        <dbReference type="ChEBI" id="CHEBI:15361"/>
        <dbReference type="ChEBI" id="CHEBI:15377"/>
        <dbReference type="ChEBI" id="CHEBI:15378"/>
        <dbReference type="ChEBI" id="CHEBI:30616"/>
        <dbReference type="ChEBI" id="CHEBI:43474"/>
        <dbReference type="ChEBI" id="CHEBI:58702"/>
        <dbReference type="ChEBI" id="CHEBI:456215"/>
        <dbReference type="EC" id="2.7.9.2"/>
    </reaction>
</comment>
<dbReference type="InterPro" id="IPR008279">
    <property type="entry name" value="PEP-util_enz_mobile_dom"/>
</dbReference>
<dbReference type="Proteomes" id="UP000007883">
    <property type="component" value="Chromosome"/>
</dbReference>
<dbReference type="PIRSF" id="PIRSF000854">
    <property type="entry name" value="PEP_synthase"/>
    <property type="match status" value="1"/>
</dbReference>
<protein>
    <recommendedName>
        <fullName evidence="6 15">Phosphoenolpyruvate synthase</fullName>
        <shortName evidence="15">PEP synthase</shortName>
        <ecNumber evidence="5 15">2.7.9.2</ecNumber>
    </recommendedName>
    <alternativeName>
        <fullName evidence="13 15">Pyruvate, water dikinase</fullName>
    </alternativeName>
</protein>
<keyword evidence="12 15" id="KW-0460">Magnesium</keyword>
<evidence type="ECO:0000256" key="9">
    <source>
        <dbReference type="ARBA" id="ARBA00022741"/>
    </source>
</evidence>
<dbReference type="GO" id="GO:0046872">
    <property type="term" value="F:metal ion binding"/>
    <property type="evidence" value="ECO:0007669"/>
    <property type="project" value="UniProtKB-KW"/>
</dbReference>
<dbReference type="Gene3D" id="3.30.470.20">
    <property type="entry name" value="ATP-grasp fold, B domain"/>
    <property type="match status" value="1"/>
</dbReference>
<dbReference type="AlphaFoldDB" id="I0HSS4"/>
<dbReference type="InterPro" id="IPR006319">
    <property type="entry name" value="PEP_synth"/>
</dbReference>
<proteinExistence type="inferred from homology"/>
<evidence type="ECO:0000256" key="11">
    <source>
        <dbReference type="ARBA" id="ARBA00022840"/>
    </source>
</evidence>
<dbReference type="GO" id="GO:0005524">
    <property type="term" value="F:ATP binding"/>
    <property type="evidence" value="ECO:0007669"/>
    <property type="project" value="UniProtKB-KW"/>
</dbReference>
<keyword evidence="9 15" id="KW-0547">Nucleotide-binding</keyword>
<dbReference type="SUPFAM" id="SSF51621">
    <property type="entry name" value="Phosphoenolpyruvate/pyruvate domain"/>
    <property type="match status" value="1"/>
</dbReference>
<dbReference type="SUPFAM" id="SSF56059">
    <property type="entry name" value="Glutathione synthetase ATP-binding domain-like"/>
    <property type="match status" value="1"/>
</dbReference>
<dbReference type="KEGG" id="rge:RGE_27220"/>
<keyword evidence="19" id="KW-0670">Pyruvate</keyword>
<dbReference type="PROSITE" id="PS00742">
    <property type="entry name" value="PEP_ENZYMES_2"/>
    <property type="match status" value="1"/>
</dbReference>
<dbReference type="HOGENOM" id="CLU_007308_6_2_4"/>
<keyword evidence="20" id="KW-1185">Reference proteome</keyword>
<evidence type="ECO:0000256" key="13">
    <source>
        <dbReference type="ARBA" id="ARBA00033470"/>
    </source>
</evidence>
<dbReference type="PATRIC" id="fig|983917.3.peg.2649"/>
<dbReference type="Pfam" id="PF01326">
    <property type="entry name" value="PPDK_N"/>
    <property type="match status" value="1"/>
</dbReference>
<dbReference type="InterPro" id="IPR040442">
    <property type="entry name" value="Pyrv_kinase-like_dom_sf"/>
</dbReference>
<dbReference type="InterPro" id="IPR002192">
    <property type="entry name" value="PPDK_AMP/ATP-bd"/>
</dbReference>
<evidence type="ECO:0000256" key="6">
    <source>
        <dbReference type="ARBA" id="ARBA00021623"/>
    </source>
</evidence>
<evidence type="ECO:0000256" key="8">
    <source>
        <dbReference type="ARBA" id="ARBA00022723"/>
    </source>
</evidence>
<dbReference type="InterPro" id="IPR015813">
    <property type="entry name" value="Pyrv/PenolPyrv_kinase-like_dom"/>
</dbReference>
<comment type="similarity">
    <text evidence="4 15">Belongs to the PEP-utilizing enzyme family.</text>
</comment>
<sequence length="798" mass="86611">MSQANLATALVVPFEQLRMTDVEVVGGKNASLGEMISQLAATGVRVPGGFATTAHAFRLFLRHGGLAERIEARLAALDTDDVRALAEAGAEIRRWIVETPFPAELEAAIRSQFKLLEGDHPGASFAVRSSATAEDLPDASFAGQQETFLNVSGIESVLHHMKEVFASLYNDRAISYRVHKGFAHAEVALSAGVQRMVRSDIGAAGVMFTIDTESGFPDAVLITSAYGLGETVVQGSVNPDEFYVFKPALAAGKFPIIRRVLGSKLQRMEFASDEERAAGSRLVKVVDNPPEMRNRYSLADADIVELAKYAQIIEKHYGRPMDIEWGKDGGDGRIYILQARPETVKSQAAGKVEHRYKLKGQGTVLAEGRAIGQKIGTGPVRLVRSPAEMDRVQPGDVLVTDMTDPNWEPVMKRAAAIVTNRGGRTCHAAIIARELGIPAVVGCGDATERVLDGALVTVACSEGDTGRVYDGLLETEVSEVQRGDMPYCPVKIMMNVGNPQLAFDFAQMPNSGVGLARLEFIINNNIGVHPKAILDYPNVDADLKKAVESVARGHASPRAFYVDKLTEGIATIAAAFFPKPVIVRLSDFKSNEYRKLIGGTRYEPEEENPMLGFRGASRYISSDFAEAFAMECEALKRVRGEMGLNNVEIMVPFVRTVRQAERVAAMLAERGLKRGVDGLRLIMMCEVPSNAILAEQFLEHFDGMSIGSNDLTQLTLGLDRDSGLELLASDFDERDPAVKAMISRAIAACRATGKYIGICGQGPSDHPDFAEWLAAEGIVSISLNPDTVVDTWQRLAKR</sequence>
<evidence type="ECO:0000259" key="17">
    <source>
        <dbReference type="Pfam" id="PF01326"/>
    </source>
</evidence>
<evidence type="ECO:0000259" key="18">
    <source>
        <dbReference type="Pfam" id="PF02896"/>
    </source>
</evidence>
<dbReference type="FunFam" id="3.50.30.10:FF:000002">
    <property type="entry name" value="Phosphoenolpyruvate synthase"/>
    <property type="match status" value="1"/>
</dbReference>
<dbReference type="InterPro" id="IPR023151">
    <property type="entry name" value="PEP_util_CS"/>
</dbReference>
<comment type="cofactor">
    <cofactor evidence="1 15">
        <name>Mg(2+)</name>
        <dbReference type="ChEBI" id="CHEBI:18420"/>
    </cofactor>
</comment>
<evidence type="ECO:0000256" key="1">
    <source>
        <dbReference type="ARBA" id="ARBA00001946"/>
    </source>
</evidence>
<dbReference type="NCBIfam" id="NF005057">
    <property type="entry name" value="PRK06464.1"/>
    <property type="match status" value="1"/>
</dbReference>
<evidence type="ECO:0000256" key="7">
    <source>
        <dbReference type="ARBA" id="ARBA00022679"/>
    </source>
</evidence>
<dbReference type="Pfam" id="PF02896">
    <property type="entry name" value="PEP-utilizers_C"/>
    <property type="match status" value="1"/>
</dbReference>
<dbReference type="PANTHER" id="PTHR43030">
    <property type="entry name" value="PHOSPHOENOLPYRUVATE SYNTHASE"/>
    <property type="match status" value="1"/>
</dbReference>
<dbReference type="GO" id="GO:0008986">
    <property type="term" value="F:pyruvate, water dikinase activity"/>
    <property type="evidence" value="ECO:0007669"/>
    <property type="project" value="UniProtKB-EC"/>
</dbReference>
<feature type="domain" description="PEP-utilising enzyme C-terminal" evidence="18">
    <location>
        <begin position="490"/>
        <end position="797"/>
    </location>
</feature>
<evidence type="ECO:0000256" key="3">
    <source>
        <dbReference type="ARBA" id="ARBA00004742"/>
    </source>
</evidence>
<evidence type="ECO:0000256" key="5">
    <source>
        <dbReference type="ARBA" id="ARBA00011996"/>
    </source>
</evidence>
<dbReference type="Gene3D" id="3.50.30.10">
    <property type="entry name" value="Phosphohistidine domain"/>
    <property type="match status" value="1"/>
</dbReference>
<keyword evidence="8 15" id="KW-0479">Metal-binding</keyword>
<feature type="domain" description="PEP-utilising enzyme mobile" evidence="16">
    <location>
        <begin position="393"/>
        <end position="463"/>
    </location>
</feature>
<keyword evidence="11 15" id="KW-0067">ATP-binding</keyword>
<dbReference type="UniPathway" id="UPA00138"/>
<dbReference type="Gene3D" id="3.20.20.60">
    <property type="entry name" value="Phosphoenolpyruvate-binding domains"/>
    <property type="match status" value="1"/>
</dbReference>
<dbReference type="FunFam" id="3.30.1490.20:FF:000010">
    <property type="entry name" value="Phosphoenolpyruvate synthase"/>
    <property type="match status" value="1"/>
</dbReference>
<dbReference type="InterPro" id="IPR013815">
    <property type="entry name" value="ATP_grasp_subdomain_1"/>
</dbReference>
<dbReference type="NCBIfam" id="TIGR01418">
    <property type="entry name" value="PEP_synth"/>
    <property type="match status" value="1"/>
</dbReference>
<evidence type="ECO:0000256" key="10">
    <source>
        <dbReference type="ARBA" id="ARBA00022777"/>
    </source>
</evidence>
<keyword evidence="10 15" id="KW-0418">Kinase</keyword>
<dbReference type="PANTHER" id="PTHR43030:SF1">
    <property type="entry name" value="PHOSPHOENOLPYRUVATE SYNTHASE"/>
    <property type="match status" value="1"/>
</dbReference>
<dbReference type="Pfam" id="PF00391">
    <property type="entry name" value="PEP-utilizers"/>
    <property type="match status" value="1"/>
</dbReference>
<feature type="domain" description="Pyruvate phosphate dikinase AMP/ATP-binding" evidence="17">
    <location>
        <begin position="23"/>
        <end position="353"/>
    </location>
</feature>
<dbReference type="EMBL" id="AP012320">
    <property type="protein sequence ID" value="BAL96061.1"/>
    <property type="molecule type" value="Genomic_DNA"/>
</dbReference>
<name>I0HSS4_RUBGI</name>
<dbReference type="GO" id="GO:0006094">
    <property type="term" value="P:gluconeogenesis"/>
    <property type="evidence" value="ECO:0007669"/>
    <property type="project" value="UniProtKB-UniPathway"/>
</dbReference>
<evidence type="ECO:0000256" key="14">
    <source>
        <dbReference type="ARBA" id="ARBA00047700"/>
    </source>
</evidence>
<evidence type="ECO:0000313" key="20">
    <source>
        <dbReference type="Proteomes" id="UP000007883"/>
    </source>
</evidence>
<dbReference type="FunFam" id="3.30.470.20:FF:000017">
    <property type="entry name" value="Phosphoenolpyruvate synthase"/>
    <property type="match status" value="1"/>
</dbReference>
<evidence type="ECO:0000259" key="16">
    <source>
        <dbReference type="Pfam" id="PF00391"/>
    </source>
</evidence>
<dbReference type="Gene3D" id="3.30.1490.20">
    <property type="entry name" value="ATP-grasp fold, A domain"/>
    <property type="match status" value="1"/>
</dbReference>
<evidence type="ECO:0000256" key="2">
    <source>
        <dbReference type="ARBA" id="ARBA00002988"/>
    </source>
</evidence>
<dbReference type="InterPro" id="IPR000121">
    <property type="entry name" value="PEP_util_C"/>
</dbReference>
<organism evidence="19 20">
    <name type="scientific">Rubrivivax gelatinosus (strain NBRC 100245 / IL144)</name>
    <dbReference type="NCBI Taxonomy" id="983917"/>
    <lineage>
        <taxon>Bacteria</taxon>
        <taxon>Pseudomonadati</taxon>
        <taxon>Pseudomonadota</taxon>
        <taxon>Betaproteobacteria</taxon>
        <taxon>Burkholderiales</taxon>
        <taxon>Sphaerotilaceae</taxon>
        <taxon>Rubrivivax</taxon>
    </lineage>
</organism>
<keyword evidence="7 15" id="KW-0808">Transferase</keyword>
<comment type="function">
    <text evidence="2 15">Catalyzes the phosphorylation of pyruvate to phosphoenolpyruvate.</text>
</comment>